<accession>X1RE18</accession>
<reference evidence="1" key="1">
    <citation type="journal article" date="2014" name="Front. Microbiol.">
        <title>High frequency of phylogenetically diverse reductive dehalogenase-homologous genes in deep subseafloor sedimentary metagenomes.</title>
        <authorList>
            <person name="Kawai M."/>
            <person name="Futagami T."/>
            <person name="Toyoda A."/>
            <person name="Takaki Y."/>
            <person name="Nishi S."/>
            <person name="Hori S."/>
            <person name="Arai W."/>
            <person name="Tsubouchi T."/>
            <person name="Morono Y."/>
            <person name="Uchiyama I."/>
            <person name="Ito T."/>
            <person name="Fujiyama A."/>
            <person name="Inagaki F."/>
            <person name="Takami H."/>
        </authorList>
    </citation>
    <scope>NUCLEOTIDE SEQUENCE</scope>
    <source>
        <strain evidence="1">Expedition CK06-06</strain>
    </source>
</reference>
<evidence type="ECO:0000313" key="1">
    <source>
        <dbReference type="EMBL" id="GAI61400.1"/>
    </source>
</evidence>
<gene>
    <name evidence="1" type="ORF">S12H4_04956</name>
</gene>
<name>X1RE18_9ZZZZ</name>
<dbReference type="AlphaFoldDB" id="X1RE18"/>
<comment type="caution">
    <text evidence="1">The sequence shown here is derived from an EMBL/GenBank/DDBJ whole genome shotgun (WGS) entry which is preliminary data.</text>
</comment>
<protein>
    <submittedName>
        <fullName evidence="1">Uncharacterized protein</fullName>
    </submittedName>
</protein>
<dbReference type="EMBL" id="BARW01001587">
    <property type="protein sequence ID" value="GAI61400.1"/>
    <property type="molecule type" value="Genomic_DNA"/>
</dbReference>
<feature type="non-terminal residue" evidence="1">
    <location>
        <position position="1"/>
    </location>
</feature>
<sequence length="32" mass="3679">SNTLGNEESLVEEKGVCPVRYNIILGFEKRQR</sequence>
<organism evidence="1">
    <name type="scientific">marine sediment metagenome</name>
    <dbReference type="NCBI Taxonomy" id="412755"/>
    <lineage>
        <taxon>unclassified sequences</taxon>
        <taxon>metagenomes</taxon>
        <taxon>ecological metagenomes</taxon>
    </lineage>
</organism>
<proteinExistence type="predicted"/>